<dbReference type="SUPFAM" id="SSF55874">
    <property type="entry name" value="ATPase domain of HSP90 chaperone/DNA topoisomerase II/histidine kinase"/>
    <property type="match status" value="1"/>
</dbReference>
<reference evidence="3" key="2">
    <citation type="submission" date="2020-01" db="EMBL/GenBank/DDBJ databases">
        <authorList>
            <person name="Algora L."/>
            <person name="Schniete J.K."/>
            <person name="MacFadyen A."/>
            <person name="Hoskisson P.A."/>
            <person name="Hunter I.S."/>
            <person name="Herron P.R."/>
        </authorList>
    </citation>
    <scope>NUCLEOTIDE SEQUENCE</scope>
    <source>
        <strain evidence="3">ATCC 10970</strain>
    </source>
</reference>
<dbReference type="Proteomes" id="UP000011074">
    <property type="component" value="Chromosome"/>
</dbReference>
<dbReference type="PANTHER" id="PTHR35526">
    <property type="entry name" value="ANTI-SIGMA-F FACTOR RSBW-RELATED"/>
    <property type="match status" value="1"/>
</dbReference>
<dbReference type="AlphaFoldDB" id="A0A8A1URY8"/>
<dbReference type="InterPro" id="IPR050267">
    <property type="entry name" value="Anti-sigma-factor_SerPK"/>
</dbReference>
<gene>
    <name evidence="3" type="ORF">SRIM_025135</name>
</gene>
<reference evidence="3" key="3">
    <citation type="journal article" date="2021" name="bioRxiv">
        <title>Bilateral symmetry of linear streptomycete chromosomes.</title>
        <authorList>
            <person name="Algora-Gallardo L."/>
            <person name="Schniete J.K."/>
            <person name="Mark D.R."/>
            <person name="Hunter I.S."/>
            <person name="Herron P.R."/>
        </authorList>
    </citation>
    <scope>NUCLEOTIDE SEQUENCE</scope>
    <source>
        <strain evidence="3">ATCC 10970</strain>
    </source>
</reference>
<keyword evidence="1" id="KW-0723">Serine/threonine-protein kinase</keyword>
<evidence type="ECO:0000259" key="2">
    <source>
        <dbReference type="Pfam" id="PF13581"/>
    </source>
</evidence>
<protein>
    <submittedName>
        <fullName evidence="3">ATP-binding protein</fullName>
    </submittedName>
</protein>
<keyword evidence="1" id="KW-0418">Kinase</keyword>
<dbReference type="GO" id="GO:0005524">
    <property type="term" value="F:ATP binding"/>
    <property type="evidence" value="ECO:0007669"/>
    <property type="project" value="UniProtKB-KW"/>
</dbReference>
<dbReference type="InterPro" id="IPR003594">
    <property type="entry name" value="HATPase_dom"/>
</dbReference>
<name>A0A8A1URY8_STRR1</name>
<dbReference type="EMBL" id="CP048261">
    <property type="protein sequence ID" value="QST83010.1"/>
    <property type="molecule type" value="Genomic_DNA"/>
</dbReference>
<dbReference type="InterPro" id="IPR036890">
    <property type="entry name" value="HATPase_C_sf"/>
</dbReference>
<evidence type="ECO:0000256" key="1">
    <source>
        <dbReference type="ARBA" id="ARBA00022527"/>
    </source>
</evidence>
<feature type="domain" description="Histidine kinase/HSP90-like ATPase" evidence="2">
    <location>
        <begin position="15"/>
        <end position="129"/>
    </location>
</feature>
<evidence type="ECO:0000313" key="3">
    <source>
        <dbReference type="EMBL" id="QST83010.1"/>
    </source>
</evidence>
<organism evidence="3 4">
    <name type="scientific">Streptomyces rimosus subsp. rimosus (strain ATCC 10970 / DSM 40260 / JCM 4667 / NRRL 2234)</name>
    <dbReference type="NCBI Taxonomy" id="1265868"/>
    <lineage>
        <taxon>Bacteria</taxon>
        <taxon>Bacillati</taxon>
        <taxon>Actinomycetota</taxon>
        <taxon>Actinomycetes</taxon>
        <taxon>Kitasatosporales</taxon>
        <taxon>Streptomycetaceae</taxon>
        <taxon>Streptomyces</taxon>
    </lineage>
</organism>
<accession>A0A8A1URY8</accession>
<keyword evidence="1" id="KW-0808">Transferase</keyword>
<keyword evidence="3" id="KW-0067">ATP-binding</keyword>
<dbReference type="Gene3D" id="3.30.565.10">
    <property type="entry name" value="Histidine kinase-like ATPase, C-terminal domain"/>
    <property type="match status" value="1"/>
</dbReference>
<dbReference type="GO" id="GO:0004674">
    <property type="term" value="F:protein serine/threonine kinase activity"/>
    <property type="evidence" value="ECO:0007669"/>
    <property type="project" value="UniProtKB-KW"/>
</dbReference>
<sequence length="151" mass="16890">MNEGNSPLTNEWWLPRHPRSARRARAYLRVLADVWRLQDEVAETAVLILSELTANACVHARVPRGRHVRTRCLLFAGRLRIEVADPSELMPEPRAAGPEDENGRGLALVAALADDWGTYPRPYGIGKVVWFELKLASAHSAGARFLERAVM</sequence>
<dbReference type="GeneID" id="66857322"/>
<dbReference type="PANTHER" id="PTHR35526:SF3">
    <property type="entry name" value="ANTI-SIGMA-F FACTOR RSBW"/>
    <property type="match status" value="1"/>
</dbReference>
<dbReference type="Pfam" id="PF13581">
    <property type="entry name" value="HATPase_c_2"/>
    <property type="match status" value="1"/>
</dbReference>
<dbReference type="CDD" id="cd16936">
    <property type="entry name" value="HATPase_RsbW-like"/>
    <property type="match status" value="1"/>
</dbReference>
<dbReference type="RefSeq" id="WP_078575084.1">
    <property type="nucleotide sequence ID" value="NZ_CP048261.1"/>
</dbReference>
<keyword evidence="3" id="KW-0547">Nucleotide-binding</keyword>
<proteinExistence type="predicted"/>
<evidence type="ECO:0000313" key="4">
    <source>
        <dbReference type="Proteomes" id="UP000011074"/>
    </source>
</evidence>
<reference evidence="3" key="1">
    <citation type="submission" date="2012-12" db="EMBL/GenBank/DDBJ databases">
        <authorList>
            <person name="Pethick F.E."/>
            <person name="MacFadyen A.C."/>
            <person name="Tang Z."/>
            <person name="Sangal V."/>
            <person name="Tze-Tze L."/>
            <person name="Chu J."/>
            <person name="Guo M."/>
            <person name="Kirby R."/>
            <person name="Hoskisson P.A."/>
            <person name="Herron P.R."/>
            <person name="Hunter I.S."/>
        </authorList>
    </citation>
    <scope>NUCLEOTIDE SEQUENCE</scope>
    <source>
        <strain evidence="3">ATCC 10970</strain>
    </source>
</reference>